<gene>
    <name evidence="2" type="ORF">CC86DRAFT_413248</name>
</gene>
<evidence type="ECO:0000313" key="3">
    <source>
        <dbReference type="Proteomes" id="UP000799424"/>
    </source>
</evidence>
<keyword evidence="3" id="KW-1185">Reference proteome</keyword>
<evidence type="ECO:0000313" key="2">
    <source>
        <dbReference type="EMBL" id="KAF2819173.1"/>
    </source>
</evidence>
<protein>
    <submittedName>
        <fullName evidence="2">Uncharacterized protein</fullName>
    </submittedName>
</protein>
<sequence length="110" mass="12889">MYDAAEKADIEWHVILLASFADGGGEMKLWTYEVRCRGFDSELLLGYASQYSLQDYAENWDVERTEPTHMEDDDDMEEESYDEESGDEERSEPPWDPEDGSEQEQEIEYL</sequence>
<proteinExistence type="predicted"/>
<accession>A0A6A6ZEP9</accession>
<dbReference type="AlphaFoldDB" id="A0A6A6ZEP9"/>
<organism evidence="2 3">
    <name type="scientific">Ophiobolus disseminans</name>
    <dbReference type="NCBI Taxonomy" id="1469910"/>
    <lineage>
        <taxon>Eukaryota</taxon>
        <taxon>Fungi</taxon>
        <taxon>Dikarya</taxon>
        <taxon>Ascomycota</taxon>
        <taxon>Pezizomycotina</taxon>
        <taxon>Dothideomycetes</taxon>
        <taxon>Pleosporomycetidae</taxon>
        <taxon>Pleosporales</taxon>
        <taxon>Pleosporineae</taxon>
        <taxon>Phaeosphaeriaceae</taxon>
        <taxon>Ophiobolus</taxon>
    </lineage>
</organism>
<evidence type="ECO:0000256" key="1">
    <source>
        <dbReference type="SAM" id="MobiDB-lite"/>
    </source>
</evidence>
<feature type="compositionally biased region" description="Acidic residues" evidence="1">
    <location>
        <begin position="71"/>
        <end position="110"/>
    </location>
</feature>
<dbReference type="Proteomes" id="UP000799424">
    <property type="component" value="Unassembled WGS sequence"/>
</dbReference>
<name>A0A6A6ZEP9_9PLEO</name>
<dbReference type="EMBL" id="MU006246">
    <property type="protein sequence ID" value="KAF2819173.1"/>
    <property type="molecule type" value="Genomic_DNA"/>
</dbReference>
<feature type="region of interest" description="Disordered" evidence="1">
    <location>
        <begin position="62"/>
        <end position="110"/>
    </location>
</feature>
<reference evidence="2" key="1">
    <citation type="journal article" date="2020" name="Stud. Mycol.">
        <title>101 Dothideomycetes genomes: a test case for predicting lifestyles and emergence of pathogens.</title>
        <authorList>
            <person name="Haridas S."/>
            <person name="Albert R."/>
            <person name="Binder M."/>
            <person name="Bloem J."/>
            <person name="Labutti K."/>
            <person name="Salamov A."/>
            <person name="Andreopoulos B."/>
            <person name="Baker S."/>
            <person name="Barry K."/>
            <person name="Bills G."/>
            <person name="Bluhm B."/>
            <person name="Cannon C."/>
            <person name="Castanera R."/>
            <person name="Culley D."/>
            <person name="Daum C."/>
            <person name="Ezra D."/>
            <person name="Gonzalez J."/>
            <person name="Henrissat B."/>
            <person name="Kuo A."/>
            <person name="Liang C."/>
            <person name="Lipzen A."/>
            <person name="Lutzoni F."/>
            <person name="Magnuson J."/>
            <person name="Mondo S."/>
            <person name="Nolan M."/>
            <person name="Ohm R."/>
            <person name="Pangilinan J."/>
            <person name="Park H.-J."/>
            <person name="Ramirez L."/>
            <person name="Alfaro M."/>
            <person name="Sun H."/>
            <person name="Tritt A."/>
            <person name="Yoshinaga Y."/>
            <person name="Zwiers L.-H."/>
            <person name="Turgeon B."/>
            <person name="Goodwin S."/>
            <person name="Spatafora J."/>
            <person name="Crous P."/>
            <person name="Grigoriev I."/>
        </authorList>
    </citation>
    <scope>NUCLEOTIDE SEQUENCE</scope>
    <source>
        <strain evidence="2">CBS 113818</strain>
    </source>
</reference>